<comment type="subcellular location">
    <subcellularLocation>
        <location evidence="1">Membrane</location>
        <topology evidence="1">Single-pass type I membrane protein</topology>
    </subcellularLocation>
</comment>
<evidence type="ECO:0000256" key="11">
    <source>
        <dbReference type="ARBA" id="ARBA00023180"/>
    </source>
</evidence>
<keyword evidence="9" id="KW-0472">Membrane</keyword>
<dbReference type="EMBL" id="JACMSC010000002">
    <property type="protein sequence ID" value="KAG6533564.1"/>
    <property type="molecule type" value="Genomic_DNA"/>
</dbReference>
<evidence type="ECO:0000256" key="2">
    <source>
        <dbReference type="ARBA" id="ARBA00022448"/>
    </source>
</evidence>
<dbReference type="Proteomes" id="UP000734854">
    <property type="component" value="Unassembled WGS sequence"/>
</dbReference>
<keyword evidence="15" id="KW-1185">Reference proteome</keyword>
<reference evidence="14 15" key="1">
    <citation type="submission" date="2020-08" db="EMBL/GenBank/DDBJ databases">
        <title>Plant Genome Project.</title>
        <authorList>
            <person name="Zhang R.-G."/>
        </authorList>
    </citation>
    <scope>NUCLEOTIDE SEQUENCE [LARGE SCALE GENOMIC DNA]</scope>
    <source>
        <tissue evidence="14">Rhizome</tissue>
    </source>
</reference>
<proteinExistence type="predicted"/>
<evidence type="ECO:0000256" key="3">
    <source>
        <dbReference type="ARBA" id="ARBA00022692"/>
    </source>
</evidence>
<accession>A0A8J5LSZ4</accession>
<comment type="caution">
    <text evidence="14">The sequence shown here is derived from an EMBL/GenBank/DDBJ whole genome shotgun (WGS) entry which is preliminary data.</text>
</comment>
<dbReference type="AlphaFoldDB" id="A0A8J5LSZ4"/>
<keyword evidence="11" id="KW-0325">Glycoprotein</keyword>
<feature type="signal peptide" evidence="12">
    <location>
        <begin position="1"/>
        <end position="24"/>
    </location>
</feature>
<gene>
    <name evidence="14" type="ORF">ZIOFF_007439</name>
</gene>
<dbReference type="PANTHER" id="PTHR33021">
    <property type="entry name" value="BLUE COPPER PROTEIN"/>
    <property type="match status" value="1"/>
</dbReference>
<dbReference type="InterPro" id="IPR003245">
    <property type="entry name" value="Phytocyanin_dom"/>
</dbReference>
<dbReference type="FunFam" id="2.60.40.420:FF:000067">
    <property type="entry name" value="Cupredoxin superfamily protein"/>
    <property type="match status" value="1"/>
</dbReference>
<dbReference type="GO" id="GO:0005886">
    <property type="term" value="C:plasma membrane"/>
    <property type="evidence" value="ECO:0007669"/>
    <property type="project" value="TreeGrafter"/>
</dbReference>
<dbReference type="Pfam" id="PF02298">
    <property type="entry name" value="Cu_bind_like"/>
    <property type="match status" value="1"/>
</dbReference>
<dbReference type="PANTHER" id="PTHR33021:SF408">
    <property type="entry name" value="PHYTOCYANIN DOMAIN-CONTAINING PROTEIN"/>
    <property type="match status" value="1"/>
</dbReference>
<feature type="domain" description="Phytocyanin" evidence="13">
    <location>
        <begin position="25"/>
        <end position="125"/>
    </location>
</feature>
<evidence type="ECO:0000256" key="5">
    <source>
        <dbReference type="ARBA" id="ARBA00022729"/>
    </source>
</evidence>
<keyword evidence="6" id="KW-0249">Electron transport</keyword>
<evidence type="ECO:0000256" key="1">
    <source>
        <dbReference type="ARBA" id="ARBA00004479"/>
    </source>
</evidence>
<dbReference type="SUPFAM" id="SSF49503">
    <property type="entry name" value="Cupredoxins"/>
    <property type="match status" value="1"/>
</dbReference>
<dbReference type="Gene3D" id="2.60.40.420">
    <property type="entry name" value="Cupredoxins - blue copper proteins"/>
    <property type="match status" value="1"/>
</dbReference>
<dbReference type="GO" id="GO:0046872">
    <property type="term" value="F:metal ion binding"/>
    <property type="evidence" value="ECO:0007669"/>
    <property type="project" value="UniProtKB-KW"/>
</dbReference>
<dbReference type="InterPro" id="IPR039391">
    <property type="entry name" value="Phytocyanin-like"/>
</dbReference>
<keyword evidence="3" id="KW-0812">Transmembrane</keyword>
<keyword evidence="7" id="KW-1133">Transmembrane helix</keyword>
<evidence type="ECO:0000256" key="7">
    <source>
        <dbReference type="ARBA" id="ARBA00022989"/>
    </source>
</evidence>
<evidence type="ECO:0000256" key="6">
    <source>
        <dbReference type="ARBA" id="ARBA00022982"/>
    </source>
</evidence>
<keyword evidence="2" id="KW-0813">Transport</keyword>
<evidence type="ECO:0000256" key="9">
    <source>
        <dbReference type="ARBA" id="ARBA00023136"/>
    </source>
</evidence>
<dbReference type="PROSITE" id="PS51485">
    <property type="entry name" value="PHYTOCYANIN"/>
    <property type="match status" value="1"/>
</dbReference>
<evidence type="ECO:0000256" key="12">
    <source>
        <dbReference type="SAM" id="SignalP"/>
    </source>
</evidence>
<organism evidence="14 15">
    <name type="scientific">Zingiber officinale</name>
    <name type="common">Ginger</name>
    <name type="synonym">Amomum zingiber</name>
    <dbReference type="NCBI Taxonomy" id="94328"/>
    <lineage>
        <taxon>Eukaryota</taxon>
        <taxon>Viridiplantae</taxon>
        <taxon>Streptophyta</taxon>
        <taxon>Embryophyta</taxon>
        <taxon>Tracheophyta</taxon>
        <taxon>Spermatophyta</taxon>
        <taxon>Magnoliopsida</taxon>
        <taxon>Liliopsida</taxon>
        <taxon>Zingiberales</taxon>
        <taxon>Zingiberaceae</taxon>
        <taxon>Zingiber</taxon>
    </lineage>
</organism>
<sequence>MASKLQVLAVLLAIATVMVPVAMAADIVVGDDNGWRQDFNYTEWASNNMFMLGDNLVFKYDRAIHSVVAVGGDDFRTCNVSNGAIKRFDSGNDVIQLNTTGKRWYVCGVVEHCINGQKLAIEVLPAMSPPPNSSTSNQVMSHAYQTLMAVLIAAMMI</sequence>
<protein>
    <recommendedName>
        <fullName evidence="13">Phytocyanin domain-containing protein</fullName>
    </recommendedName>
</protein>
<dbReference type="InterPro" id="IPR008972">
    <property type="entry name" value="Cupredoxin"/>
</dbReference>
<dbReference type="CDD" id="cd04216">
    <property type="entry name" value="Phytocyanin"/>
    <property type="match status" value="1"/>
</dbReference>
<keyword evidence="10" id="KW-1015">Disulfide bond</keyword>
<evidence type="ECO:0000313" key="14">
    <source>
        <dbReference type="EMBL" id="KAG6533564.1"/>
    </source>
</evidence>
<dbReference type="GO" id="GO:0009055">
    <property type="term" value="F:electron transfer activity"/>
    <property type="evidence" value="ECO:0007669"/>
    <property type="project" value="InterPro"/>
</dbReference>
<keyword evidence="5 12" id="KW-0732">Signal</keyword>
<evidence type="ECO:0000313" key="15">
    <source>
        <dbReference type="Proteomes" id="UP000734854"/>
    </source>
</evidence>
<dbReference type="GO" id="GO:0009610">
    <property type="term" value="P:response to symbiotic fungus"/>
    <property type="evidence" value="ECO:0007669"/>
    <property type="project" value="UniProtKB-ARBA"/>
</dbReference>
<keyword evidence="8" id="KW-0186">Copper</keyword>
<keyword evidence="4" id="KW-0479">Metal-binding</keyword>
<evidence type="ECO:0000256" key="4">
    <source>
        <dbReference type="ARBA" id="ARBA00022723"/>
    </source>
</evidence>
<evidence type="ECO:0000256" key="8">
    <source>
        <dbReference type="ARBA" id="ARBA00023008"/>
    </source>
</evidence>
<evidence type="ECO:0000256" key="10">
    <source>
        <dbReference type="ARBA" id="ARBA00023157"/>
    </source>
</evidence>
<feature type="chain" id="PRO_5035248052" description="Phytocyanin domain-containing protein" evidence="12">
    <location>
        <begin position="25"/>
        <end position="157"/>
    </location>
</feature>
<evidence type="ECO:0000259" key="13">
    <source>
        <dbReference type="PROSITE" id="PS51485"/>
    </source>
</evidence>
<name>A0A8J5LSZ4_ZINOF</name>